<dbReference type="EMBL" id="JABAFN010000023">
    <property type="protein sequence ID" value="NME22383.1"/>
    <property type="molecule type" value="Genomic_DNA"/>
</dbReference>
<organism evidence="2 3">
    <name type="scientific">Limosilactobacillus reuteri</name>
    <name type="common">Lactobacillus reuteri</name>
    <dbReference type="NCBI Taxonomy" id="1598"/>
    <lineage>
        <taxon>Bacteria</taxon>
        <taxon>Bacillati</taxon>
        <taxon>Bacillota</taxon>
        <taxon>Bacilli</taxon>
        <taxon>Lactobacillales</taxon>
        <taxon>Lactobacillaceae</taxon>
        <taxon>Limosilactobacillus</taxon>
    </lineage>
</organism>
<comment type="caution">
    <text evidence="2">The sequence shown here is derived from an EMBL/GenBank/DDBJ whole genome shotgun (WGS) entry which is preliminary data.</text>
</comment>
<evidence type="ECO:0000313" key="1">
    <source>
        <dbReference type="EMBL" id="NME22383.1"/>
    </source>
</evidence>
<name>A0AAE5JA60_LIMRT</name>
<evidence type="ECO:0000313" key="2">
    <source>
        <dbReference type="EMBL" id="OTA93429.1"/>
    </source>
</evidence>
<reference evidence="2 3" key="1">
    <citation type="submission" date="2016-09" db="EMBL/GenBank/DDBJ databases">
        <title>Lactobacillus reuteri KLR3006, genome sequencing and assembly.</title>
        <authorList>
            <person name="Lee J.-Y."/>
            <person name="Kim E.B."/>
            <person name="Choi Y.-J."/>
        </authorList>
    </citation>
    <scope>NUCLEOTIDE SEQUENCE [LARGE SCALE GENOMIC DNA]</scope>
    <source>
        <strain evidence="2 3">KLR3006</strain>
    </source>
</reference>
<proteinExistence type="predicted"/>
<protein>
    <submittedName>
        <fullName evidence="2">Uncharacterized protein</fullName>
    </submittedName>
</protein>
<dbReference type="Proteomes" id="UP000587270">
    <property type="component" value="Unassembled WGS sequence"/>
</dbReference>
<dbReference type="Proteomes" id="UP000194219">
    <property type="component" value="Unassembled WGS sequence"/>
</dbReference>
<reference evidence="1 4" key="2">
    <citation type="submission" date="2020-04" db="EMBL/GenBank/DDBJ databases">
        <authorList>
            <person name="Hitch T.C.A."/>
            <person name="Wylensek D."/>
            <person name="Clavel T."/>
        </authorList>
    </citation>
    <scope>NUCLEOTIDE SEQUENCE [LARGE SCALE GENOMIC DNA]</scope>
    <source>
        <strain evidence="1 4">WCA-386-APC-4I</strain>
    </source>
</reference>
<dbReference type="EMBL" id="MIMV01000004">
    <property type="protein sequence ID" value="OTA93429.1"/>
    <property type="molecule type" value="Genomic_DNA"/>
</dbReference>
<evidence type="ECO:0000313" key="3">
    <source>
        <dbReference type="Proteomes" id="UP000194219"/>
    </source>
</evidence>
<sequence length="322" mass="37720">MNSRIYTSIFKLKNITALEDIEQWRSEHCDDPVRHSKRHQEEFKRLPDGERNYRYSWNNIGEVESLPFSYGGKEINFVEASARIEYAKRKIFDSDHHYLPKKERTNLENIDIIFFEMNQKFFILIEESREKQIDRVLRLIGKANYEEVENLSSDFFNWLVYLYSENEGKLNSKIGITSISGFLGNVFDDENVVSSKSEETIKLIATRAFISTGGILREVKLNVDDSNNYNICFKMDDRCRTVISVNESVPYMTPNALEKGERLVLYMYTSLLPCLQKMFQAKKAGFKNKKKKFAKKIGLQVVKEIMDINNIHKDEIEPLDIN</sequence>
<dbReference type="AlphaFoldDB" id="A0AAE5JA60"/>
<dbReference type="RefSeq" id="WP_086142274.1">
    <property type="nucleotide sequence ID" value="NZ_CP054657.1"/>
</dbReference>
<evidence type="ECO:0000313" key="4">
    <source>
        <dbReference type="Proteomes" id="UP000587270"/>
    </source>
</evidence>
<accession>A0AAE5JA60</accession>
<gene>
    <name evidence="2" type="ORF">BHL83_10055</name>
    <name evidence="1" type="ORF">HF865_06710</name>
</gene>